<sequence>MRFCDLDKFRALCICGTLSRVHGVCRVPGFGFWGVTFVLVIAFKE</sequence>
<comment type="caution">
    <text evidence="2">The sequence shown here is derived from an EMBL/GenBank/DDBJ whole genome shotgun (WGS) entry which is preliminary data.</text>
</comment>
<keyword evidence="1" id="KW-0812">Transmembrane</keyword>
<reference evidence="2 3" key="1">
    <citation type="journal article" date="2021" name="Commun. Biol.">
        <title>The genome of Shorea leprosula (Dipterocarpaceae) highlights the ecological relevance of drought in aseasonal tropical rainforests.</title>
        <authorList>
            <person name="Ng K.K.S."/>
            <person name="Kobayashi M.J."/>
            <person name="Fawcett J.A."/>
            <person name="Hatakeyama M."/>
            <person name="Paape T."/>
            <person name="Ng C.H."/>
            <person name="Ang C.C."/>
            <person name="Tnah L.H."/>
            <person name="Lee C.T."/>
            <person name="Nishiyama T."/>
            <person name="Sese J."/>
            <person name="O'Brien M.J."/>
            <person name="Copetti D."/>
            <person name="Mohd Noor M.I."/>
            <person name="Ong R.C."/>
            <person name="Putra M."/>
            <person name="Sireger I.Z."/>
            <person name="Indrioko S."/>
            <person name="Kosugi Y."/>
            <person name="Izuno A."/>
            <person name="Isagi Y."/>
            <person name="Lee S.L."/>
            <person name="Shimizu K.K."/>
        </authorList>
    </citation>
    <scope>NUCLEOTIDE SEQUENCE [LARGE SCALE GENOMIC DNA]</scope>
    <source>
        <strain evidence="2">214</strain>
    </source>
</reference>
<proteinExistence type="predicted"/>
<keyword evidence="3" id="KW-1185">Reference proteome</keyword>
<gene>
    <name evidence="2" type="ORF">SLEP1_g47925</name>
</gene>
<feature type="transmembrane region" description="Helical" evidence="1">
    <location>
        <begin position="21"/>
        <end position="43"/>
    </location>
</feature>
<protein>
    <submittedName>
        <fullName evidence="2">Uncharacterized protein</fullName>
    </submittedName>
</protein>
<dbReference type="EMBL" id="BPVZ01000140">
    <property type="protein sequence ID" value="GKV40258.1"/>
    <property type="molecule type" value="Genomic_DNA"/>
</dbReference>
<accession>A0AAV5LSW4</accession>
<keyword evidence="1" id="KW-0472">Membrane</keyword>
<organism evidence="2 3">
    <name type="scientific">Rubroshorea leprosula</name>
    <dbReference type="NCBI Taxonomy" id="152421"/>
    <lineage>
        <taxon>Eukaryota</taxon>
        <taxon>Viridiplantae</taxon>
        <taxon>Streptophyta</taxon>
        <taxon>Embryophyta</taxon>
        <taxon>Tracheophyta</taxon>
        <taxon>Spermatophyta</taxon>
        <taxon>Magnoliopsida</taxon>
        <taxon>eudicotyledons</taxon>
        <taxon>Gunneridae</taxon>
        <taxon>Pentapetalae</taxon>
        <taxon>rosids</taxon>
        <taxon>malvids</taxon>
        <taxon>Malvales</taxon>
        <taxon>Dipterocarpaceae</taxon>
        <taxon>Rubroshorea</taxon>
    </lineage>
</organism>
<evidence type="ECO:0000256" key="1">
    <source>
        <dbReference type="SAM" id="Phobius"/>
    </source>
</evidence>
<keyword evidence="1" id="KW-1133">Transmembrane helix</keyword>
<evidence type="ECO:0000313" key="3">
    <source>
        <dbReference type="Proteomes" id="UP001054252"/>
    </source>
</evidence>
<dbReference type="Proteomes" id="UP001054252">
    <property type="component" value="Unassembled WGS sequence"/>
</dbReference>
<evidence type="ECO:0000313" key="2">
    <source>
        <dbReference type="EMBL" id="GKV40258.1"/>
    </source>
</evidence>
<name>A0AAV5LSW4_9ROSI</name>
<dbReference type="AlphaFoldDB" id="A0AAV5LSW4"/>